<reference evidence="2 3" key="1">
    <citation type="journal article" date="2012" name="G3 (Bethesda)">
        <title>Pichia sorbitophila, an interspecies yeast hybrid reveals early steps of genome resolution following polyploidization.</title>
        <authorList>
            <person name="Leh Louis V."/>
            <person name="Despons L."/>
            <person name="Friedrich A."/>
            <person name="Martin T."/>
            <person name="Durrens P."/>
            <person name="Casaregola S."/>
            <person name="Neuveglise C."/>
            <person name="Fairhead C."/>
            <person name="Marck C."/>
            <person name="Cruz J.A."/>
            <person name="Straub M.L."/>
            <person name="Kugler V."/>
            <person name="Sacerdot C."/>
            <person name="Uzunov Z."/>
            <person name="Thierry A."/>
            <person name="Weiss S."/>
            <person name="Bleykasten C."/>
            <person name="De Montigny J."/>
            <person name="Jacques N."/>
            <person name="Jung P."/>
            <person name="Lemaire M."/>
            <person name="Mallet S."/>
            <person name="Morel G."/>
            <person name="Richard G.F."/>
            <person name="Sarkar A."/>
            <person name="Savel G."/>
            <person name="Schacherer J."/>
            <person name="Seret M.L."/>
            <person name="Talla E."/>
            <person name="Samson G."/>
            <person name="Jubin C."/>
            <person name="Poulain J."/>
            <person name="Vacherie B."/>
            <person name="Barbe V."/>
            <person name="Pelletier E."/>
            <person name="Sherman D.J."/>
            <person name="Westhof E."/>
            <person name="Weissenbach J."/>
            <person name="Baret P.V."/>
            <person name="Wincker P."/>
            <person name="Gaillardin C."/>
            <person name="Dujon B."/>
            <person name="Souciet J.L."/>
        </authorList>
    </citation>
    <scope>NUCLEOTIDE SEQUENCE [LARGE SCALE GENOMIC DNA]</scope>
    <source>
        <strain evidence="3">ATCC MYA-4447 / BCRC 22081 / CBS 7064 / NBRC 10061 / NRRL Y-12695</strain>
    </source>
</reference>
<dbReference type="OMA" id="DEREQTW"/>
<evidence type="ECO:0000313" key="3">
    <source>
        <dbReference type="Proteomes" id="UP000005222"/>
    </source>
</evidence>
<dbReference type="AlphaFoldDB" id="G8YDZ2"/>
<proteinExistence type="predicted"/>
<dbReference type="GO" id="GO:0004029">
    <property type="term" value="F:aldehyde dehydrogenase (NAD+) activity"/>
    <property type="evidence" value="ECO:0007669"/>
    <property type="project" value="TreeGrafter"/>
</dbReference>
<dbReference type="InParanoid" id="G8YDZ2"/>
<name>G8YDZ2_PICSO</name>
<keyword evidence="3" id="KW-1185">Reference proteome</keyword>
<dbReference type="PANTHER" id="PTHR48079:SF6">
    <property type="entry name" value="NAD(P)-BINDING DOMAIN-CONTAINING PROTEIN-RELATED"/>
    <property type="match status" value="1"/>
</dbReference>
<dbReference type="Gene3D" id="3.40.50.720">
    <property type="entry name" value="NAD(P)-binding Rossmann-like Domain"/>
    <property type="match status" value="1"/>
</dbReference>
<dbReference type="OrthoDB" id="10262413at2759"/>
<gene>
    <name evidence="2" type="primary">Piso0_001291</name>
    <name evidence="2" type="ORF">GNLVRS01_PISO0I01702g</name>
</gene>
<dbReference type="InterPro" id="IPR051783">
    <property type="entry name" value="NAD(P)-dependent_oxidoreduct"/>
</dbReference>
<protein>
    <submittedName>
        <fullName evidence="2">Piso0_001291 protein</fullName>
    </submittedName>
</protein>
<dbReference type="InterPro" id="IPR001509">
    <property type="entry name" value="Epimerase_deHydtase"/>
</dbReference>
<dbReference type="InterPro" id="IPR036291">
    <property type="entry name" value="NAD(P)-bd_dom_sf"/>
</dbReference>
<dbReference type="SUPFAM" id="SSF51735">
    <property type="entry name" value="NAD(P)-binding Rossmann-fold domains"/>
    <property type="match status" value="1"/>
</dbReference>
<dbReference type="Proteomes" id="UP000005222">
    <property type="component" value="Chromosome I"/>
</dbReference>
<sequence>MVSKVFITGSTGYIGGQVLHDLLHNKDHQFEVTALVRNETKAKRLLERTNNGIKTVIGSLDDASVIEEQVKKNDIVVNTADVDHVPSAEAIERALVGKKEQTILVHTSGTSVIGDELRKGKKPSTKVYYDDESIDEINTLDHNQPHRPVDEIILRINEKNPNVKVVVICPSAIFGVSDGYDKIISAQIPILINLSVANKQAFSVYHGNYIWSHVHVKDLGELYVLLVDKLLKGESVPQGRKGYYFGSYVVENEGPISEKPSPIEHLWGDVSAAVGKVLYENKLVSTPDVAQLEPGKIAQLASFDFAPYLWGTNSRSRANNGIKIGWKPKFTDPKYFWDGIRNDFEHMKKEGAFSK</sequence>
<dbReference type="GO" id="GO:0005737">
    <property type="term" value="C:cytoplasm"/>
    <property type="evidence" value="ECO:0007669"/>
    <property type="project" value="TreeGrafter"/>
</dbReference>
<feature type="domain" description="NAD-dependent epimerase/dehydratase" evidence="1">
    <location>
        <begin position="5"/>
        <end position="230"/>
    </location>
</feature>
<dbReference type="STRING" id="559304.G8YDZ2"/>
<dbReference type="eggNOG" id="KOG1502">
    <property type="taxonomic scope" value="Eukaryota"/>
</dbReference>
<dbReference type="EMBL" id="FO082051">
    <property type="protein sequence ID" value="CCE81391.1"/>
    <property type="molecule type" value="Genomic_DNA"/>
</dbReference>
<organism evidence="2 3">
    <name type="scientific">Pichia sorbitophila (strain ATCC MYA-4447 / BCRC 22081 / CBS 7064 / NBRC 10061 / NRRL Y-12695)</name>
    <name type="common">Hybrid yeast</name>
    <dbReference type="NCBI Taxonomy" id="559304"/>
    <lineage>
        <taxon>Eukaryota</taxon>
        <taxon>Fungi</taxon>
        <taxon>Dikarya</taxon>
        <taxon>Ascomycota</taxon>
        <taxon>Saccharomycotina</taxon>
        <taxon>Pichiomycetes</taxon>
        <taxon>Debaryomycetaceae</taxon>
        <taxon>Millerozyma</taxon>
    </lineage>
</organism>
<dbReference type="Pfam" id="PF01370">
    <property type="entry name" value="Epimerase"/>
    <property type="match status" value="1"/>
</dbReference>
<evidence type="ECO:0000259" key="1">
    <source>
        <dbReference type="Pfam" id="PF01370"/>
    </source>
</evidence>
<accession>G8YDZ2</accession>
<evidence type="ECO:0000313" key="2">
    <source>
        <dbReference type="EMBL" id="CCE81391.1"/>
    </source>
</evidence>
<dbReference type="HOGENOM" id="CLU_007383_12_2_1"/>
<dbReference type="PANTHER" id="PTHR48079">
    <property type="entry name" value="PROTEIN YEEZ"/>
    <property type="match status" value="1"/>
</dbReference>